<feature type="region of interest" description="Disordered" evidence="5">
    <location>
        <begin position="1"/>
        <end position="39"/>
    </location>
</feature>
<feature type="region of interest" description="Disordered" evidence="5">
    <location>
        <begin position="203"/>
        <end position="245"/>
    </location>
</feature>
<comment type="subcellular location">
    <subcellularLocation>
        <location evidence="2">Cytoplasm</location>
    </subcellularLocation>
    <subcellularLocation>
        <location evidence="1">Nucleus</location>
    </subcellularLocation>
</comment>
<dbReference type="EMBL" id="JAWCUI010000002">
    <property type="protein sequence ID" value="KAL1903198.1"/>
    <property type="molecule type" value="Genomic_DNA"/>
</dbReference>
<evidence type="ECO:0000256" key="5">
    <source>
        <dbReference type="SAM" id="MobiDB-lite"/>
    </source>
</evidence>
<evidence type="ECO:0000256" key="4">
    <source>
        <dbReference type="ARBA" id="ARBA00023242"/>
    </source>
</evidence>
<evidence type="ECO:0000256" key="3">
    <source>
        <dbReference type="ARBA" id="ARBA00022490"/>
    </source>
</evidence>
<gene>
    <name evidence="6" type="ORF">Sste5346_000483</name>
</gene>
<reference evidence="6 7" key="1">
    <citation type="journal article" date="2024" name="IMA Fungus">
        <title>IMA Genome - F19 : A genome assembly and annotation guide to empower mycologists, including annotated draft genome sequences of Ceratocystis pirilliformis, Diaporthe australafricana, Fusarium ophioides, Paecilomyces lecythidis, and Sporothrix stenoceras.</title>
        <authorList>
            <person name="Aylward J."/>
            <person name="Wilson A.M."/>
            <person name="Visagie C.M."/>
            <person name="Spraker J."/>
            <person name="Barnes I."/>
            <person name="Buitendag C."/>
            <person name="Ceriani C."/>
            <person name="Del Mar Angel L."/>
            <person name="du Plessis D."/>
            <person name="Fuchs T."/>
            <person name="Gasser K."/>
            <person name="Kramer D."/>
            <person name="Li W."/>
            <person name="Munsamy K."/>
            <person name="Piso A."/>
            <person name="Price J.L."/>
            <person name="Sonnekus B."/>
            <person name="Thomas C."/>
            <person name="van der Nest A."/>
            <person name="van Dijk A."/>
            <person name="van Heerden A."/>
            <person name="van Vuuren N."/>
            <person name="Yilmaz N."/>
            <person name="Duong T.A."/>
            <person name="van der Merwe N.A."/>
            <person name="Wingfield M.J."/>
            <person name="Wingfield B.D."/>
        </authorList>
    </citation>
    <scope>NUCLEOTIDE SEQUENCE [LARGE SCALE GENOMIC DNA]</scope>
    <source>
        <strain evidence="6 7">CMW 5346</strain>
    </source>
</reference>
<feature type="compositionally biased region" description="Acidic residues" evidence="5">
    <location>
        <begin position="228"/>
        <end position="245"/>
    </location>
</feature>
<sequence>MAPQASASLPTTLRSPPALDSYTPLADHESRTPASFYEGPPVLHYHTTGARAYVSRENRDKLPWGGNETTATASGGGSWPVMGEGMVEQVVDVFVGSDTLTLYSESASVGLSLPYPVIGIHAIKSTYTADNRRVPSIYMQLELSGTSGEDETETVELTVVPAGAQAAAAVDQPPADNGAAAPPPQADSEASKMFDAISACADLHPDLGGEDEDDGGDSYPSFFRQGGEDGEDGDGYEDEYDEEDGEGYESILIEGGEGMEPIEGFRGVFRGDGAVSTISDLPPPMPGSGGWITAENAHEFFDEEGNWRGRGGSLGEGAGRVRGRDEVEAGEEVAAAGEAAAPVSAEGAPSGEASATATESNGASNGDGTESKRVRTE</sequence>
<keyword evidence="3" id="KW-0963">Cytoplasm</keyword>
<feature type="compositionally biased region" description="Low complexity" evidence="5">
    <location>
        <begin position="332"/>
        <end position="360"/>
    </location>
</feature>
<feature type="region of interest" description="Disordered" evidence="5">
    <location>
        <begin position="304"/>
        <end position="377"/>
    </location>
</feature>
<evidence type="ECO:0000256" key="2">
    <source>
        <dbReference type="ARBA" id="ARBA00004496"/>
    </source>
</evidence>
<dbReference type="InterPro" id="IPR011993">
    <property type="entry name" value="PH-like_dom_sf"/>
</dbReference>
<dbReference type="PANTHER" id="PTHR21399">
    <property type="entry name" value="CHLORIDE CONDUCTANCE REGULATORY PROTEIN ICLN"/>
    <property type="match status" value="1"/>
</dbReference>
<evidence type="ECO:0000313" key="6">
    <source>
        <dbReference type="EMBL" id="KAL1903198.1"/>
    </source>
</evidence>
<dbReference type="PANTHER" id="PTHR21399:SF0">
    <property type="entry name" value="METHYLOSOME SUBUNIT PICLN"/>
    <property type="match status" value="1"/>
</dbReference>
<evidence type="ECO:0008006" key="8">
    <source>
        <dbReference type="Google" id="ProtNLM"/>
    </source>
</evidence>
<dbReference type="Proteomes" id="UP001583186">
    <property type="component" value="Unassembled WGS sequence"/>
</dbReference>
<evidence type="ECO:0000313" key="7">
    <source>
        <dbReference type="Proteomes" id="UP001583186"/>
    </source>
</evidence>
<organism evidence="6 7">
    <name type="scientific">Sporothrix stenoceras</name>
    <dbReference type="NCBI Taxonomy" id="5173"/>
    <lineage>
        <taxon>Eukaryota</taxon>
        <taxon>Fungi</taxon>
        <taxon>Dikarya</taxon>
        <taxon>Ascomycota</taxon>
        <taxon>Pezizomycotina</taxon>
        <taxon>Sordariomycetes</taxon>
        <taxon>Sordariomycetidae</taxon>
        <taxon>Ophiostomatales</taxon>
        <taxon>Ophiostomataceae</taxon>
        <taxon>Sporothrix</taxon>
    </lineage>
</organism>
<feature type="compositionally biased region" description="Low complexity" evidence="5">
    <location>
        <begin position="166"/>
        <end position="180"/>
    </location>
</feature>
<keyword evidence="7" id="KW-1185">Reference proteome</keyword>
<comment type="caution">
    <text evidence="6">The sequence shown here is derived from an EMBL/GenBank/DDBJ whole genome shotgun (WGS) entry which is preliminary data.</text>
</comment>
<dbReference type="Gene3D" id="2.30.29.30">
    <property type="entry name" value="Pleckstrin-homology domain (PH domain)/Phosphotyrosine-binding domain (PTB)"/>
    <property type="match status" value="1"/>
</dbReference>
<dbReference type="Pfam" id="PF03517">
    <property type="entry name" value="Voldacs"/>
    <property type="match status" value="1"/>
</dbReference>
<accession>A0ABR3ZR91</accession>
<feature type="compositionally biased region" description="Gly residues" evidence="5">
    <location>
        <begin position="308"/>
        <end position="320"/>
    </location>
</feature>
<feature type="region of interest" description="Disordered" evidence="5">
    <location>
        <begin position="57"/>
        <end position="79"/>
    </location>
</feature>
<feature type="compositionally biased region" description="Polar residues" evidence="5">
    <location>
        <begin position="1"/>
        <end position="14"/>
    </location>
</feature>
<evidence type="ECO:0000256" key="1">
    <source>
        <dbReference type="ARBA" id="ARBA00004123"/>
    </source>
</evidence>
<dbReference type="InterPro" id="IPR039924">
    <property type="entry name" value="ICln/Lot5/Saf5"/>
</dbReference>
<keyword evidence="4" id="KW-0539">Nucleus</keyword>
<name>A0ABR3ZR91_9PEZI</name>
<feature type="region of interest" description="Disordered" evidence="5">
    <location>
        <begin position="166"/>
        <end position="189"/>
    </location>
</feature>
<proteinExistence type="predicted"/>
<protein>
    <recommendedName>
        <fullName evidence="8">Chloride channel, nucleotide-sensitive, 1A</fullName>
    </recommendedName>
</protein>